<proteinExistence type="predicted"/>
<comment type="caution">
    <text evidence="1">The sequence shown here is derived from an EMBL/GenBank/DDBJ whole genome shotgun (WGS) entry which is preliminary data.</text>
</comment>
<gene>
    <name evidence="1" type="ORF">CKO43_17885</name>
</gene>
<dbReference type="EMBL" id="NRRU01000075">
    <property type="protein sequence ID" value="MBK1714641.1"/>
    <property type="molecule type" value="Genomic_DNA"/>
</dbReference>
<accession>A0ABS1DXV3</accession>
<evidence type="ECO:0000313" key="1">
    <source>
        <dbReference type="EMBL" id="MBK1714641.1"/>
    </source>
</evidence>
<sequence length="149" mass="15683">MPLDVLRRAERLAGAAGAHALRLELAALLSRHRPRPAVRWAWLDATTHTLDGQQVHATTKALPLAFLLLLGFRHGVDPLPVAAVFPSASAALQALDRAARAAGRFSPAIEACVRSIGVRSGVFVLRAALPADLDLDPAALRQALGVNAA</sequence>
<keyword evidence="2" id="KW-1185">Reference proteome</keyword>
<organism evidence="1 2">
    <name type="scientific">Rubrivivax gelatinosus</name>
    <name type="common">Rhodocyclus gelatinosus</name>
    <name type="synonym">Rhodopseudomonas gelatinosa</name>
    <dbReference type="NCBI Taxonomy" id="28068"/>
    <lineage>
        <taxon>Bacteria</taxon>
        <taxon>Pseudomonadati</taxon>
        <taxon>Pseudomonadota</taxon>
        <taxon>Betaproteobacteria</taxon>
        <taxon>Burkholderiales</taxon>
        <taxon>Sphaerotilaceae</taxon>
        <taxon>Rubrivivax</taxon>
    </lineage>
</organism>
<dbReference type="RefSeq" id="WP_200379457.1">
    <property type="nucleotide sequence ID" value="NZ_NRRU01000075.1"/>
</dbReference>
<reference evidence="1" key="1">
    <citation type="submission" date="2017-08" db="EMBL/GenBank/DDBJ databases">
        <authorList>
            <person name="Imhoff J.F."/>
            <person name="Rahn T."/>
            <person name="Kuenzel S."/>
            <person name="Neulinger S.C."/>
        </authorList>
    </citation>
    <scope>NUCLEOTIDE SEQUENCE</scope>
    <source>
        <strain evidence="1">IM 151</strain>
    </source>
</reference>
<evidence type="ECO:0000313" key="2">
    <source>
        <dbReference type="Proteomes" id="UP001041814"/>
    </source>
</evidence>
<name>A0ABS1DXV3_RUBGE</name>
<dbReference type="Proteomes" id="UP001041814">
    <property type="component" value="Unassembled WGS sequence"/>
</dbReference>
<reference evidence="1" key="2">
    <citation type="journal article" date="2020" name="Microorganisms">
        <title>Osmotic Adaptation and Compatible Solute Biosynthesis of Phototrophic Bacteria as Revealed from Genome Analyses.</title>
        <authorList>
            <person name="Imhoff J.F."/>
            <person name="Rahn T."/>
            <person name="Kunzel S."/>
            <person name="Keller A."/>
            <person name="Neulinger S.C."/>
        </authorList>
    </citation>
    <scope>NUCLEOTIDE SEQUENCE</scope>
    <source>
        <strain evidence="1">IM 151</strain>
    </source>
</reference>
<protein>
    <submittedName>
        <fullName evidence="1">Uncharacterized protein</fullName>
    </submittedName>
</protein>